<dbReference type="RefSeq" id="WP_220586474.1">
    <property type="nucleotide sequence ID" value="NZ_RKLQ01000001.1"/>
</dbReference>
<proteinExistence type="predicted"/>
<evidence type="ECO:0000313" key="2">
    <source>
        <dbReference type="Proteomes" id="UP000783863"/>
    </source>
</evidence>
<keyword evidence="2" id="KW-1185">Reference proteome</keyword>
<dbReference type="Pfam" id="PF23922">
    <property type="entry name" value="DUF7261"/>
    <property type="match status" value="1"/>
</dbReference>
<accession>A0A8J8CBB5</accession>
<gene>
    <name evidence="1" type="ORF">EGD98_00945</name>
</gene>
<evidence type="ECO:0000313" key="1">
    <source>
        <dbReference type="EMBL" id="MBX0302230.1"/>
    </source>
</evidence>
<name>A0A8J8CBB5_9EURY</name>
<reference evidence="1" key="1">
    <citation type="submission" date="2021-06" db="EMBL/GenBank/DDBJ databases">
        <title>Halomicroarcula sp. F24A a new haloarchaeum isolated from saline soil.</title>
        <authorList>
            <person name="Duran-Viseras A."/>
            <person name="Sanchez-Porro C."/>
            <person name="Ventosa A."/>
        </authorList>
    </citation>
    <scope>NUCLEOTIDE SEQUENCE</scope>
    <source>
        <strain evidence="1">F24A</strain>
    </source>
</reference>
<dbReference type="EMBL" id="RKLQ01000001">
    <property type="protein sequence ID" value="MBX0302230.1"/>
    <property type="molecule type" value="Genomic_DNA"/>
</dbReference>
<comment type="caution">
    <text evidence="1">The sequence shown here is derived from an EMBL/GenBank/DDBJ whole genome shotgun (WGS) entry which is preliminary data.</text>
</comment>
<protein>
    <submittedName>
        <fullName evidence="1">Uncharacterized protein</fullName>
    </submittedName>
</protein>
<dbReference type="AlphaFoldDB" id="A0A8J8CBB5"/>
<dbReference type="Proteomes" id="UP000783863">
    <property type="component" value="Unassembled WGS sequence"/>
</dbReference>
<organism evidence="1 2">
    <name type="scientific">Haloarcula salinisoli</name>
    <dbReference type="NCBI Taxonomy" id="2487746"/>
    <lineage>
        <taxon>Archaea</taxon>
        <taxon>Methanobacteriati</taxon>
        <taxon>Methanobacteriota</taxon>
        <taxon>Stenosarchaea group</taxon>
        <taxon>Halobacteria</taxon>
        <taxon>Halobacteriales</taxon>
        <taxon>Haloarculaceae</taxon>
        <taxon>Haloarcula</taxon>
    </lineage>
</organism>
<sequence>MKERGQLVLVAAVLVAVALAPVVLAYLQLGYHDDVRAASAVDDPTGDTVRVLDRAVTRESESVPGTYPWAERSAAVTAFREDLEPVRSRLQTAEIERGTVTEIEYNATAASTWQSTNCPSGSGREFGPCRTDRGVVVQDRVGRTHVLAVGVDVTTTTDQGETEVTVVLKGVGG</sequence>
<dbReference type="InterPro" id="IPR055685">
    <property type="entry name" value="DUF7261"/>
</dbReference>